<dbReference type="InterPro" id="IPR012296">
    <property type="entry name" value="Nuclease_put_TT1808"/>
</dbReference>
<dbReference type="AlphaFoldDB" id="A0A231H598"/>
<dbReference type="InterPro" id="IPR011335">
    <property type="entry name" value="Restrct_endonuc-II-like"/>
</dbReference>
<dbReference type="Pfam" id="PF05685">
    <property type="entry name" value="Uma2"/>
    <property type="match status" value="1"/>
</dbReference>
<keyword evidence="3" id="KW-1185">Reference proteome</keyword>
<protein>
    <recommendedName>
        <fullName evidence="1">Putative restriction endonuclease domain-containing protein</fullName>
    </recommendedName>
</protein>
<proteinExistence type="predicted"/>
<evidence type="ECO:0000313" key="3">
    <source>
        <dbReference type="Proteomes" id="UP000215506"/>
    </source>
</evidence>
<comment type="caution">
    <text evidence="2">The sequence shown here is derived from an EMBL/GenBank/DDBJ whole genome shotgun (WGS) entry which is preliminary data.</text>
</comment>
<evidence type="ECO:0000313" key="2">
    <source>
        <dbReference type="EMBL" id="OXR43962.1"/>
    </source>
</evidence>
<dbReference type="InterPro" id="IPR008538">
    <property type="entry name" value="Uma2"/>
</dbReference>
<name>A0A231H598_9NOCA</name>
<dbReference type="RefSeq" id="WP_223273561.1">
    <property type="nucleotide sequence ID" value="NZ_NGAF01000008.1"/>
</dbReference>
<organism evidence="2 3">
    <name type="scientific">Nocardia cerradoensis</name>
    <dbReference type="NCBI Taxonomy" id="85688"/>
    <lineage>
        <taxon>Bacteria</taxon>
        <taxon>Bacillati</taxon>
        <taxon>Actinomycetota</taxon>
        <taxon>Actinomycetes</taxon>
        <taxon>Mycobacteriales</taxon>
        <taxon>Nocardiaceae</taxon>
        <taxon>Nocardia</taxon>
    </lineage>
</organism>
<dbReference type="EMBL" id="NGAF01000008">
    <property type="protein sequence ID" value="OXR43962.1"/>
    <property type="molecule type" value="Genomic_DNA"/>
</dbReference>
<dbReference type="Proteomes" id="UP000215506">
    <property type="component" value="Unassembled WGS sequence"/>
</dbReference>
<dbReference type="PANTHER" id="PTHR35400">
    <property type="entry name" value="SLR1083 PROTEIN"/>
    <property type="match status" value="1"/>
</dbReference>
<sequence length="197" mass="21540">MPAPDAASMLQPMTDRWTSADLAHLPENGIRYEVLNGQLIVDAAPKPRHQVVMQWLLVELLTKAPKDVWVMSGVGVLVGDDEPIPDLIVGTGTRPMDDRGVPVQQVLLAVEIVSGSTTLQDRMVKPAFYADAGIPNYWRVEINSFKGRLPGEDLPVLFAYALGEDRAYELVQRAAAGAEVTLHAPFEFAVDPATLLR</sequence>
<dbReference type="PANTHER" id="PTHR35400:SF3">
    <property type="entry name" value="SLL1072 PROTEIN"/>
    <property type="match status" value="1"/>
</dbReference>
<feature type="domain" description="Putative restriction endonuclease" evidence="1">
    <location>
        <begin position="21"/>
        <end position="186"/>
    </location>
</feature>
<dbReference type="Gene3D" id="3.90.1570.10">
    <property type="entry name" value="tt1808, chain A"/>
    <property type="match status" value="1"/>
</dbReference>
<dbReference type="CDD" id="cd06260">
    <property type="entry name" value="DUF820-like"/>
    <property type="match status" value="1"/>
</dbReference>
<dbReference type="SUPFAM" id="SSF52980">
    <property type="entry name" value="Restriction endonuclease-like"/>
    <property type="match status" value="1"/>
</dbReference>
<gene>
    <name evidence="2" type="ORF">B7C42_04201</name>
</gene>
<accession>A0A231H598</accession>
<reference evidence="2 3" key="1">
    <citation type="submission" date="2017-07" db="EMBL/GenBank/DDBJ databases">
        <title>First draft Genome Sequence of Nocardia cerradoensis isolated from human infection.</title>
        <authorList>
            <person name="Carrasco G."/>
        </authorList>
    </citation>
    <scope>NUCLEOTIDE SEQUENCE [LARGE SCALE GENOMIC DNA]</scope>
    <source>
        <strain evidence="2 3">CNM20130759</strain>
    </source>
</reference>
<evidence type="ECO:0000259" key="1">
    <source>
        <dbReference type="Pfam" id="PF05685"/>
    </source>
</evidence>